<gene>
    <name evidence="9" type="ORF">HHK36_016019</name>
</gene>
<dbReference type="Pfam" id="PF00067">
    <property type="entry name" value="p450"/>
    <property type="match status" value="1"/>
</dbReference>
<proteinExistence type="inferred from homology"/>
<sequence length="494" mass="55672">MFALTGSSLLSEMSFLVWVAVTFLSALVLYKVLRRGHGAKTLPSGSLGLPLIGESVSFLRAQKEDRGDEWINERVAKHGPVFKTSILGSPTVVVTGQAGNKFVFGSDDDVLTGKQPRSITAIAGKHQIFELTGARYKLVKGAMVSFLKPESLQNYISHMDDLVKTQLLIKIKEKETIIMAVTFMKKLTFHVACTILFGIHDEPTKEALFTDFSLAFKAIWSVPVNFPGTLFYQGMQARSRIIKRMLPIVKKRKEELSKGSLSPRSDVISCMLALKSDNQEPITEEEIMDNFISLTIASHDTSAILLSLMIWKLARAPELYQKVLEEQMGILKDREEPQRQLTWNDIQKMKFTWRVAQELMRIIPPVFGSFRSAVKDTSFGGYDIPKGWQVFWVSNTTHMNKDIFDDPTKFNPSRFENPSKPIPPLSYIPFGAGHHMCIGNEFARVETLTVIHNLVTKFDWSQVNPNEVITRQPMPYPSMGLPIMLKAKNPSEKA</sequence>
<dbReference type="InterPro" id="IPR036396">
    <property type="entry name" value="Cyt_P450_sf"/>
</dbReference>
<dbReference type="GO" id="GO:0004497">
    <property type="term" value="F:monooxygenase activity"/>
    <property type="evidence" value="ECO:0007669"/>
    <property type="project" value="UniProtKB-KW"/>
</dbReference>
<keyword evidence="8" id="KW-0472">Membrane</keyword>
<evidence type="ECO:0000256" key="1">
    <source>
        <dbReference type="ARBA" id="ARBA00001971"/>
    </source>
</evidence>
<dbReference type="GO" id="GO:0020037">
    <property type="term" value="F:heme binding"/>
    <property type="evidence" value="ECO:0007669"/>
    <property type="project" value="InterPro"/>
</dbReference>
<dbReference type="Gene3D" id="1.10.630.10">
    <property type="entry name" value="Cytochrome P450"/>
    <property type="match status" value="1"/>
</dbReference>
<dbReference type="GO" id="GO:0016705">
    <property type="term" value="F:oxidoreductase activity, acting on paired donors, with incorporation or reduction of molecular oxygen"/>
    <property type="evidence" value="ECO:0007669"/>
    <property type="project" value="InterPro"/>
</dbReference>
<keyword evidence="4 7" id="KW-0560">Oxidoreductase</keyword>
<evidence type="ECO:0000313" key="9">
    <source>
        <dbReference type="EMBL" id="KAF8397112.1"/>
    </source>
</evidence>
<keyword evidence="8" id="KW-1133">Transmembrane helix</keyword>
<dbReference type="SUPFAM" id="SSF48264">
    <property type="entry name" value="Cytochrome P450"/>
    <property type="match status" value="1"/>
</dbReference>
<evidence type="ECO:0000256" key="8">
    <source>
        <dbReference type="SAM" id="Phobius"/>
    </source>
</evidence>
<reference evidence="9 10" key="1">
    <citation type="submission" date="2020-04" db="EMBL/GenBank/DDBJ databases">
        <title>Plant Genome Project.</title>
        <authorList>
            <person name="Zhang R.-G."/>
        </authorList>
    </citation>
    <scope>NUCLEOTIDE SEQUENCE [LARGE SCALE GENOMIC DNA]</scope>
    <source>
        <strain evidence="9">YNK0</strain>
        <tissue evidence="9">Leaf</tissue>
    </source>
</reference>
<protein>
    <recommendedName>
        <fullName evidence="11">Cytochrome P450</fullName>
    </recommendedName>
</protein>
<keyword evidence="10" id="KW-1185">Reference proteome</keyword>
<comment type="cofactor">
    <cofactor evidence="1 6">
        <name>heme</name>
        <dbReference type="ChEBI" id="CHEBI:30413"/>
    </cofactor>
</comment>
<dbReference type="PROSITE" id="PS00086">
    <property type="entry name" value="CYTOCHROME_P450"/>
    <property type="match status" value="1"/>
</dbReference>
<feature type="transmembrane region" description="Helical" evidence="8">
    <location>
        <begin position="177"/>
        <end position="200"/>
    </location>
</feature>
<evidence type="ECO:0000256" key="7">
    <source>
        <dbReference type="RuleBase" id="RU000461"/>
    </source>
</evidence>
<feature type="binding site" description="axial binding residue" evidence="6">
    <location>
        <position position="437"/>
    </location>
    <ligand>
        <name>heme</name>
        <dbReference type="ChEBI" id="CHEBI:30413"/>
    </ligand>
    <ligandPart>
        <name>Fe</name>
        <dbReference type="ChEBI" id="CHEBI:18248"/>
    </ligandPart>
</feature>
<feature type="transmembrane region" description="Helical" evidence="8">
    <location>
        <begin position="15"/>
        <end position="33"/>
    </location>
</feature>
<dbReference type="PRINTS" id="PR00385">
    <property type="entry name" value="P450"/>
</dbReference>
<evidence type="ECO:0000256" key="6">
    <source>
        <dbReference type="PIRSR" id="PIRSR602401-1"/>
    </source>
</evidence>
<dbReference type="GO" id="GO:0005506">
    <property type="term" value="F:iron ion binding"/>
    <property type="evidence" value="ECO:0007669"/>
    <property type="project" value="InterPro"/>
</dbReference>
<dbReference type="EMBL" id="JABCRI010000011">
    <property type="protein sequence ID" value="KAF8397112.1"/>
    <property type="molecule type" value="Genomic_DNA"/>
</dbReference>
<name>A0A835DDU3_TETSI</name>
<dbReference type="InterPro" id="IPR017972">
    <property type="entry name" value="Cyt_P450_CS"/>
</dbReference>
<accession>A0A835DDU3</accession>
<keyword evidence="7" id="KW-0503">Monooxygenase</keyword>
<evidence type="ECO:0000256" key="2">
    <source>
        <dbReference type="ARBA" id="ARBA00010617"/>
    </source>
</evidence>
<dbReference type="AlphaFoldDB" id="A0A835DDU3"/>
<organism evidence="9 10">
    <name type="scientific">Tetracentron sinense</name>
    <name type="common">Spur-leaf</name>
    <dbReference type="NCBI Taxonomy" id="13715"/>
    <lineage>
        <taxon>Eukaryota</taxon>
        <taxon>Viridiplantae</taxon>
        <taxon>Streptophyta</taxon>
        <taxon>Embryophyta</taxon>
        <taxon>Tracheophyta</taxon>
        <taxon>Spermatophyta</taxon>
        <taxon>Magnoliopsida</taxon>
        <taxon>Trochodendrales</taxon>
        <taxon>Trochodendraceae</taxon>
        <taxon>Tetracentron</taxon>
    </lineage>
</organism>
<dbReference type="FunFam" id="1.10.630.10:FF:000022">
    <property type="entry name" value="Taxadiene 5-alpha hydroxylase"/>
    <property type="match status" value="1"/>
</dbReference>
<dbReference type="OMA" id="AYGTHMK"/>
<dbReference type="CDD" id="cd11043">
    <property type="entry name" value="CYP90-like"/>
    <property type="match status" value="1"/>
</dbReference>
<evidence type="ECO:0008006" key="11">
    <source>
        <dbReference type="Google" id="ProtNLM"/>
    </source>
</evidence>
<evidence type="ECO:0000256" key="4">
    <source>
        <dbReference type="ARBA" id="ARBA00023002"/>
    </source>
</evidence>
<dbReference type="Proteomes" id="UP000655225">
    <property type="component" value="Unassembled WGS sequence"/>
</dbReference>
<dbReference type="InterPro" id="IPR002401">
    <property type="entry name" value="Cyt_P450_E_grp-I"/>
</dbReference>
<dbReference type="PANTHER" id="PTHR24286">
    <property type="entry name" value="CYTOCHROME P450 26"/>
    <property type="match status" value="1"/>
</dbReference>
<evidence type="ECO:0000313" key="10">
    <source>
        <dbReference type="Proteomes" id="UP000655225"/>
    </source>
</evidence>
<evidence type="ECO:0000256" key="5">
    <source>
        <dbReference type="ARBA" id="ARBA00023004"/>
    </source>
</evidence>
<dbReference type="OrthoDB" id="3945418at2759"/>
<comment type="similarity">
    <text evidence="2 7">Belongs to the cytochrome P450 family.</text>
</comment>
<dbReference type="GO" id="GO:0016125">
    <property type="term" value="P:sterol metabolic process"/>
    <property type="evidence" value="ECO:0007669"/>
    <property type="project" value="TreeGrafter"/>
</dbReference>
<keyword evidence="8" id="KW-0812">Transmembrane</keyword>
<dbReference type="InterPro" id="IPR001128">
    <property type="entry name" value="Cyt_P450"/>
</dbReference>
<dbReference type="PRINTS" id="PR00463">
    <property type="entry name" value="EP450I"/>
</dbReference>
<evidence type="ECO:0000256" key="3">
    <source>
        <dbReference type="ARBA" id="ARBA00022723"/>
    </source>
</evidence>
<keyword evidence="6 7" id="KW-0349">Heme</keyword>
<keyword evidence="3 6" id="KW-0479">Metal-binding</keyword>
<keyword evidence="5 6" id="KW-0408">Iron</keyword>
<comment type="caution">
    <text evidence="9">The sequence shown here is derived from an EMBL/GenBank/DDBJ whole genome shotgun (WGS) entry which is preliminary data.</text>
</comment>
<dbReference type="PANTHER" id="PTHR24286:SF256">
    <property type="entry name" value="CYTOCHROME P450 FAMILY PROTEIN"/>
    <property type="match status" value="1"/>
</dbReference>